<accession>A0A517Y9B6</accession>
<dbReference type="Gene3D" id="2.60.200.20">
    <property type="match status" value="1"/>
</dbReference>
<evidence type="ECO:0000313" key="3">
    <source>
        <dbReference type="EMBL" id="QDU26820.1"/>
    </source>
</evidence>
<dbReference type="InterPro" id="IPR050923">
    <property type="entry name" value="Cell_Proc_Reg/RNA_Proc"/>
</dbReference>
<evidence type="ECO:0000256" key="1">
    <source>
        <dbReference type="SAM" id="MobiDB-lite"/>
    </source>
</evidence>
<dbReference type="EMBL" id="CP036274">
    <property type="protein sequence ID" value="QDU26820.1"/>
    <property type="molecule type" value="Genomic_DNA"/>
</dbReference>
<name>A0A517Y9B6_9BACT</name>
<dbReference type="SMART" id="SM00240">
    <property type="entry name" value="FHA"/>
    <property type="match status" value="1"/>
</dbReference>
<dbReference type="RefSeq" id="WP_145087661.1">
    <property type="nucleotide sequence ID" value="NZ_CP036274.1"/>
</dbReference>
<protein>
    <submittedName>
        <fullName evidence="3">ABC transporter ATP-binding/permease protein</fullName>
        <ecNumber evidence="3">3.6.3.-</ecNumber>
    </submittedName>
</protein>
<dbReference type="CDD" id="cd00060">
    <property type="entry name" value="FHA"/>
    <property type="match status" value="1"/>
</dbReference>
<feature type="region of interest" description="Disordered" evidence="1">
    <location>
        <begin position="178"/>
        <end position="199"/>
    </location>
</feature>
<keyword evidence="3" id="KW-0067">ATP-binding</keyword>
<gene>
    <name evidence="3" type="ORF">ETAA8_19030</name>
</gene>
<organism evidence="3 4">
    <name type="scientific">Anatilimnocola aggregata</name>
    <dbReference type="NCBI Taxonomy" id="2528021"/>
    <lineage>
        <taxon>Bacteria</taxon>
        <taxon>Pseudomonadati</taxon>
        <taxon>Planctomycetota</taxon>
        <taxon>Planctomycetia</taxon>
        <taxon>Pirellulales</taxon>
        <taxon>Pirellulaceae</taxon>
        <taxon>Anatilimnocola</taxon>
    </lineage>
</organism>
<keyword evidence="3" id="KW-0378">Hydrolase</keyword>
<dbReference type="KEGG" id="aagg:ETAA8_19030"/>
<proteinExistence type="predicted"/>
<dbReference type="Proteomes" id="UP000315017">
    <property type="component" value="Chromosome"/>
</dbReference>
<feature type="region of interest" description="Disordered" evidence="1">
    <location>
        <begin position="101"/>
        <end position="159"/>
    </location>
</feature>
<keyword evidence="3" id="KW-0547">Nucleotide-binding</keyword>
<reference evidence="3 4" key="1">
    <citation type="submission" date="2019-02" db="EMBL/GenBank/DDBJ databases">
        <title>Deep-cultivation of Planctomycetes and their phenomic and genomic characterization uncovers novel biology.</title>
        <authorList>
            <person name="Wiegand S."/>
            <person name="Jogler M."/>
            <person name="Boedeker C."/>
            <person name="Pinto D."/>
            <person name="Vollmers J."/>
            <person name="Rivas-Marin E."/>
            <person name="Kohn T."/>
            <person name="Peeters S.H."/>
            <person name="Heuer A."/>
            <person name="Rast P."/>
            <person name="Oberbeckmann S."/>
            <person name="Bunk B."/>
            <person name="Jeske O."/>
            <person name="Meyerdierks A."/>
            <person name="Storesund J.E."/>
            <person name="Kallscheuer N."/>
            <person name="Luecker S."/>
            <person name="Lage O.M."/>
            <person name="Pohl T."/>
            <person name="Merkel B.J."/>
            <person name="Hornburger P."/>
            <person name="Mueller R.-W."/>
            <person name="Bruemmer F."/>
            <person name="Labrenz M."/>
            <person name="Spormann A.M."/>
            <person name="Op den Camp H."/>
            <person name="Overmann J."/>
            <person name="Amann R."/>
            <person name="Jetten M.S.M."/>
            <person name="Mascher T."/>
            <person name="Medema M.H."/>
            <person name="Devos D.P."/>
            <person name="Kaster A.-K."/>
            <person name="Ovreas L."/>
            <person name="Rohde M."/>
            <person name="Galperin M.Y."/>
            <person name="Jogler C."/>
        </authorList>
    </citation>
    <scope>NUCLEOTIDE SEQUENCE [LARGE SCALE GENOMIC DNA]</scope>
    <source>
        <strain evidence="3 4">ETA_A8</strain>
    </source>
</reference>
<dbReference type="SUPFAM" id="SSF49879">
    <property type="entry name" value="SMAD/FHA domain"/>
    <property type="match status" value="1"/>
</dbReference>
<dbReference type="PROSITE" id="PS50006">
    <property type="entry name" value="FHA_DOMAIN"/>
    <property type="match status" value="1"/>
</dbReference>
<dbReference type="OrthoDB" id="277679at2"/>
<dbReference type="PANTHER" id="PTHR23308">
    <property type="entry name" value="NUCLEAR INHIBITOR OF PROTEIN PHOSPHATASE-1"/>
    <property type="match status" value="1"/>
</dbReference>
<dbReference type="AlphaFoldDB" id="A0A517Y9B6"/>
<sequence length="275" mass="28815">MSLNVTLVVVGGDVKTPEVKLRLPSTVGRGRDCSIMLRHPLVSRQHCEIFEASGALMVRDLGSLNGTFVNNQRIEGDAPLHSGQLLTIGTVTFRAMYEDAAAGGQPPAGPGPQMKTVKPSSETDGEGTVASRPATRKPTADSTVRKPAAGETIPQEPVDVEMDFDLDDAQPLFSEIASDKTKELPGKNGSAETIAAPNKAKPGAVTIPVAAKSPVEAKAAETKPTPPAKPADKAPAAPAAKPVDKAPDFGFFADDEQTDKAADDDDLNDFLKNLK</sequence>
<dbReference type="InterPro" id="IPR000253">
    <property type="entry name" value="FHA_dom"/>
</dbReference>
<evidence type="ECO:0000313" key="4">
    <source>
        <dbReference type="Proteomes" id="UP000315017"/>
    </source>
</evidence>
<feature type="compositionally biased region" description="Acidic residues" evidence="1">
    <location>
        <begin position="253"/>
        <end position="268"/>
    </location>
</feature>
<dbReference type="GO" id="GO:0005524">
    <property type="term" value="F:ATP binding"/>
    <property type="evidence" value="ECO:0007669"/>
    <property type="project" value="UniProtKB-KW"/>
</dbReference>
<feature type="region of interest" description="Disordered" evidence="1">
    <location>
        <begin position="215"/>
        <end position="275"/>
    </location>
</feature>
<feature type="domain" description="FHA" evidence="2">
    <location>
        <begin position="25"/>
        <end position="74"/>
    </location>
</feature>
<dbReference type="InterPro" id="IPR008984">
    <property type="entry name" value="SMAD_FHA_dom_sf"/>
</dbReference>
<dbReference type="GO" id="GO:0016787">
    <property type="term" value="F:hydrolase activity"/>
    <property type="evidence" value="ECO:0007669"/>
    <property type="project" value="UniProtKB-KW"/>
</dbReference>
<dbReference type="Pfam" id="PF00498">
    <property type="entry name" value="FHA"/>
    <property type="match status" value="1"/>
</dbReference>
<keyword evidence="4" id="KW-1185">Reference proteome</keyword>
<dbReference type="EC" id="3.6.3.-" evidence="3"/>
<evidence type="ECO:0000259" key="2">
    <source>
        <dbReference type="PROSITE" id="PS50006"/>
    </source>
</evidence>